<sequence length="200" mass="21475">MDRVQAAALRDLLDATGGSADWLEASDEFGCALRRAPHRAGGLLLAGPADDEPWHLAAHLTDESQWANLPQLAPVLLRHDPPPDAPPHLAAGLRRLESTGRGEALLVVAQRDPADQLLERVDDARRRGARILTVDQSAGQLRSLAHEKLIVPSGPGPLTFDSAQHLVSLAAATREAAPGGLRARLGRWIEAVSGPRVERW</sequence>
<reference evidence="1" key="1">
    <citation type="submission" date="2021-04" db="EMBL/GenBank/DDBJ databases">
        <title>Genome based classification of Actinospica acidithermotolerans sp. nov., an actinobacterium isolated from an Indonesian hot spring.</title>
        <authorList>
            <person name="Kusuma A.B."/>
            <person name="Putra K.E."/>
            <person name="Nafisah S."/>
            <person name="Loh J."/>
            <person name="Nouioui I."/>
            <person name="Goodfellow M."/>
        </authorList>
    </citation>
    <scope>NUCLEOTIDE SEQUENCE</scope>
    <source>
        <strain evidence="1">DSM 45618</strain>
    </source>
</reference>
<proteinExistence type="predicted"/>
<dbReference type="Proteomes" id="UP000677913">
    <property type="component" value="Unassembled WGS sequence"/>
</dbReference>
<gene>
    <name evidence="1" type="ORF">KGA66_14200</name>
</gene>
<keyword evidence="2" id="KW-1185">Reference proteome</keyword>
<dbReference type="EMBL" id="JAGSXH010000044">
    <property type="protein sequence ID" value="MBS2964207.1"/>
    <property type="molecule type" value="Genomic_DNA"/>
</dbReference>
<evidence type="ECO:0000313" key="2">
    <source>
        <dbReference type="Proteomes" id="UP000677913"/>
    </source>
</evidence>
<dbReference type="AlphaFoldDB" id="A0A8J8BBM2"/>
<organism evidence="1 2">
    <name type="scientific">Actinocrinis puniceicyclus</name>
    <dbReference type="NCBI Taxonomy" id="977794"/>
    <lineage>
        <taxon>Bacteria</taxon>
        <taxon>Bacillati</taxon>
        <taxon>Actinomycetota</taxon>
        <taxon>Actinomycetes</taxon>
        <taxon>Catenulisporales</taxon>
        <taxon>Actinospicaceae</taxon>
        <taxon>Actinocrinis</taxon>
    </lineage>
</organism>
<dbReference type="RefSeq" id="WP_211468571.1">
    <property type="nucleotide sequence ID" value="NZ_JAGSXH010000044.1"/>
</dbReference>
<name>A0A8J8BBM2_9ACTN</name>
<accession>A0A8J8BBM2</accession>
<protein>
    <submittedName>
        <fullName evidence="1">Uncharacterized protein</fullName>
    </submittedName>
</protein>
<evidence type="ECO:0000313" key="1">
    <source>
        <dbReference type="EMBL" id="MBS2964207.1"/>
    </source>
</evidence>
<comment type="caution">
    <text evidence="1">The sequence shown here is derived from an EMBL/GenBank/DDBJ whole genome shotgun (WGS) entry which is preliminary data.</text>
</comment>